<keyword evidence="2" id="KW-1185">Reference proteome</keyword>
<organism evidence="1 2">
    <name type="scientific">Trichonephila inaurata madagascariensis</name>
    <dbReference type="NCBI Taxonomy" id="2747483"/>
    <lineage>
        <taxon>Eukaryota</taxon>
        <taxon>Metazoa</taxon>
        <taxon>Ecdysozoa</taxon>
        <taxon>Arthropoda</taxon>
        <taxon>Chelicerata</taxon>
        <taxon>Arachnida</taxon>
        <taxon>Araneae</taxon>
        <taxon>Araneomorphae</taxon>
        <taxon>Entelegynae</taxon>
        <taxon>Araneoidea</taxon>
        <taxon>Nephilidae</taxon>
        <taxon>Trichonephila</taxon>
        <taxon>Trichonephila inaurata</taxon>
    </lineage>
</organism>
<sequence length="93" mass="10735">MEVAVKLEAKTSKIKLKRKLTCDITSSVMDEGNQVTVYPSTDEYKLVLDCCDVEAVISRVFHELTEFGTFQSLKEAIQEYQETRLSFEKHQKQ</sequence>
<dbReference type="OrthoDB" id="6436582at2759"/>
<evidence type="ECO:0000313" key="2">
    <source>
        <dbReference type="Proteomes" id="UP000886998"/>
    </source>
</evidence>
<protein>
    <submittedName>
        <fullName evidence="1">Uncharacterized protein</fullName>
    </submittedName>
</protein>
<proteinExistence type="predicted"/>
<evidence type="ECO:0000313" key="1">
    <source>
        <dbReference type="EMBL" id="GFY40894.1"/>
    </source>
</evidence>
<dbReference type="EMBL" id="BMAV01002170">
    <property type="protein sequence ID" value="GFY40894.1"/>
    <property type="molecule type" value="Genomic_DNA"/>
</dbReference>
<gene>
    <name evidence="1" type="ORF">TNIN_308721</name>
</gene>
<comment type="caution">
    <text evidence="1">The sequence shown here is derived from an EMBL/GenBank/DDBJ whole genome shotgun (WGS) entry which is preliminary data.</text>
</comment>
<reference evidence="1" key="1">
    <citation type="submission" date="2020-08" db="EMBL/GenBank/DDBJ databases">
        <title>Multicomponent nature underlies the extraordinary mechanical properties of spider dragline silk.</title>
        <authorList>
            <person name="Kono N."/>
            <person name="Nakamura H."/>
            <person name="Mori M."/>
            <person name="Yoshida Y."/>
            <person name="Ohtoshi R."/>
            <person name="Malay A.D."/>
            <person name="Moran D.A.P."/>
            <person name="Tomita M."/>
            <person name="Numata K."/>
            <person name="Arakawa K."/>
        </authorList>
    </citation>
    <scope>NUCLEOTIDE SEQUENCE</scope>
</reference>
<accession>A0A8X7BSX0</accession>
<name>A0A8X7BSX0_9ARAC</name>
<dbReference type="AlphaFoldDB" id="A0A8X7BSX0"/>
<dbReference type="Proteomes" id="UP000886998">
    <property type="component" value="Unassembled WGS sequence"/>
</dbReference>